<dbReference type="EMBL" id="JBHTKL010000001">
    <property type="protein sequence ID" value="MFD1018753.1"/>
    <property type="molecule type" value="Genomic_DNA"/>
</dbReference>
<keyword evidence="1" id="KW-0812">Transmembrane</keyword>
<evidence type="ECO:0000313" key="2">
    <source>
        <dbReference type="EMBL" id="MFD1018753.1"/>
    </source>
</evidence>
<gene>
    <name evidence="2" type="ORF">ACFQ2J_06010</name>
</gene>
<keyword evidence="1" id="KW-0472">Membrane</keyword>
<accession>A0ABW3L0W9</accession>
<proteinExistence type="predicted"/>
<evidence type="ECO:0000313" key="3">
    <source>
        <dbReference type="Proteomes" id="UP001596990"/>
    </source>
</evidence>
<dbReference type="Proteomes" id="UP001596990">
    <property type="component" value="Unassembled WGS sequence"/>
</dbReference>
<evidence type="ECO:0000256" key="1">
    <source>
        <dbReference type="SAM" id="Phobius"/>
    </source>
</evidence>
<organism evidence="2 3">
    <name type="scientific">Thalassobacillus hwangdonensis</name>
    <dbReference type="NCBI Taxonomy" id="546108"/>
    <lineage>
        <taxon>Bacteria</taxon>
        <taxon>Bacillati</taxon>
        <taxon>Bacillota</taxon>
        <taxon>Bacilli</taxon>
        <taxon>Bacillales</taxon>
        <taxon>Bacillaceae</taxon>
        <taxon>Thalassobacillus</taxon>
    </lineage>
</organism>
<reference evidence="3" key="1">
    <citation type="journal article" date="2019" name="Int. J. Syst. Evol. Microbiol.">
        <title>The Global Catalogue of Microorganisms (GCM) 10K type strain sequencing project: providing services to taxonomists for standard genome sequencing and annotation.</title>
        <authorList>
            <consortium name="The Broad Institute Genomics Platform"/>
            <consortium name="The Broad Institute Genome Sequencing Center for Infectious Disease"/>
            <person name="Wu L."/>
            <person name="Ma J."/>
        </authorList>
    </citation>
    <scope>NUCLEOTIDE SEQUENCE [LARGE SCALE GENOMIC DNA]</scope>
    <source>
        <strain evidence="3">CCUG 56607</strain>
    </source>
</reference>
<dbReference type="RefSeq" id="WP_386057496.1">
    <property type="nucleotide sequence ID" value="NZ_JBHTKL010000001.1"/>
</dbReference>
<keyword evidence="1" id="KW-1133">Transmembrane helix</keyword>
<protein>
    <submittedName>
        <fullName evidence="2">Uncharacterized protein</fullName>
    </submittedName>
</protein>
<keyword evidence="3" id="KW-1185">Reference proteome</keyword>
<sequence length="58" mass="6914">MKTALPTIIGVILLYVIFHYRFRLLQKLLALQLLRKCIAVFLVNMPTIRERLLRQTFL</sequence>
<feature type="transmembrane region" description="Helical" evidence="1">
    <location>
        <begin position="5"/>
        <end position="22"/>
    </location>
</feature>
<comment type="caution">
    <text evidence="2">The sequence shown here is derived from an EMBL/GenBank/DDBJ whole genome shotgun (WGS) entry which is preliminary data.</text>
</comment>
<name>A0ABW3L0W9_9BACI</name>